<accession>A0A431USK4</accession>
<keyword evidence="6" id="KW-1185">Reference proteome</keyword>
<feature type="domain" description="HTH gntR-type" evidence="4">
    <location>
        <begin position="10"/>
        <end position="77"/>
    </location>
</feature>
<keyword evidence="2" id="KW-0238">DNA-binding</keyword>
<comment type="caution">
    <text evidence="5">The sequence shown here is derived from an EMBL/GenBank/DDBJ whole genome shotgun (WGS) entry which is preliminary data.</text>
</comment>
<dbReference type="InterPro" id="IPR008920">
    <property type="entry name" value="TF_FadR/GntR_C"/>
</dbReference>
<evidence type="ECO:0000313" key="5">
    <source>
        <dbReference type="EMBL" id="RTQ92489.1"/>
    </source>
</evidence>
<dbReference type="SMART" id="SM00895">
    <property type="entry name" value="FCD"/>
    <property type="match status" value="1"/>
</dbReference>
<dbReference type="PANTHER" id="PTHR43537:SF5">
    <property type="entry name" value="UXU OPERON TRANSCRIPTIONAL REGULATOR"/>
    <property type="match status" value="1"/>
</dbReference>
<dbReference type="EMBL" id="RXNR01000031">
    <property type="protein sequence ID" value="RTQ92489.1"/>
    <property type="molecule type" value="Genomic_DNA"/>
</dbReference>
<dbReference type="SUPFAM" id="SSF46785">
    <property type="entry name" value="Winged helix' DNA-binding domain"/>
    <property type="match status" value="1"/>
</dbReference>
<dbReference type="Gene3D" id="1.20.120.530">
    <property type="entry name" value="GntR ligand-binding domain-like"/>
    <property type="match status" value="1"/>
</dbReference>
<dbReference type="Pfam" id="PF00392">
    <property type="entry name" value="GntR"/>
    <property type="match status" value="1"/>
</dbReference>
<reference evidence="5 6" key="1">
    <citation type="submission" date="2018-12" db="EMBL/GenBank/DDBJ databases">
        <authorList>
            <person name="Yu L."/>
        </authorList>
    </citation>
    <scope>NUCLEOTIDE SEQUENCE [LARGE SCALE GENOMIC DNA]</scope>
    <source>
        <strain evidence="5 6">S5H2222</strain>
    </source>
</reference>
<dbReference type="AlphaFoldDB" id="A0A431USK4"/>
<evidence type="ECO:0000259" key="4">
    <source>
        <dbReference type="PROSITE" id="PS50949"/>
    </source>
</evidence>
<dbReference type="SUPFAM" id="SSF48008">
    <property type="entry name" value="GntR ligand-binding domain-like"/>
    <property type="match status" value="1"/>
</dbReference>
<dbReference type="SMART" id="SM00345">
    <property type="entry name" value="HTH_GNTR"/>
    <property type="match status" value="1"/>
</dbReference>
<dbReference type="Pfam" id="PF07729">
    <property type="entry name" value="FCD"/>
    <property type="match status" value="1"/>
</dbReference>
<gene>
    <name evidence="5" type="ORF">EKG35_11820</name>
</gene>
<dbReference type="OrthoDB" id="2374506at2"/>
<dbReference type="PANTHER" id="PTHR43537">
    <property type="entry name" value="TRANSCRIPTIONAL REGULATOR, GNTR FAMILY"/>
    <property type="match status" value="1"/>
</dbReference>
<protein>
    <submittedName>
        <fullName evidence="5">GntR family transcriptional regulator</fullName>
    </submittedName>
</protein>
<dbReference type="InterPro" id="IPR000524">
    <property type="entry name" value="Tscrpt_reg_HTH_GntR"/>
</dbReference>
<dbReference type="CDD" id="cd07377">
    <property type="entry name" value="WHTH_GntR"/>
    <property type="match status" value="1"/>
</dbReference>
<dbReference type="GO" id="GO:0003677">
    <property type="term" value="F:DNA binding"/>
    <property type="evidence" value="ECO:0007669"/>
    <property type="project" value="UniProtKB-KW"/>
</dbReference>
<dbReference type="InterPro" id="IPR036388">
    <property type="entry name" value="WH-like_DNA-bd_sf"/>
</dbReference>
<proteinExistence type="predicted"/>
<evidence type="ECO:0000256" key="2">
    <source>
        <dbReference type="ARBA" id="ARBA00023125"/>
    </source>
</evidence>
<keyword evidence="1" id="KW-0805">Transcription regulation</keyword>
<dbReference type="RefSeq" id="WP_126294671.1">
    <property type="nucleotide sequence ID" value="NZ_CP155468.1"/>
</dbReference>
<dbReference type="PROSITE" id="PS50949">
    <property type="entry name" value="HTH_GNTR"/>
    <property type="match status" value="1"/>
</dbReference>
<dbReference type="Gene3D" id="1.10.10.10">
    <property type="entry name" value="Winged helix-like DNA-binding domain superfamily/Winged helix DNA-binding domain"/>
    <property type="match status" value="1"/>
</dbReference>
<organism evidence="5 6">
    <name type="scientific">Lysinibacillus telephonicus</name>
    <dbReference type="NCBI Taxonomy" id="1714840"/>
    <lineage>
        <taxon>Bacteria</taxon>
        <taxon>Bacillati</taxon>
        <taxon>Bacillota</taxon>
        <taxon>Bacilli</taxon>
        <taxon>Bacillales</taxon>
        <taxon>Bacillaceae</taxon>
        <taxon>Lysinibacillus</taxon>
    </lineage>
</organism>
<dbReference type="InterPro" id="IPR036390">
    <property type="entry name" value="WH_DNA-bd_sf"/>
</dbReference>
<dbReference type="GO" id="GO:0003700">
    <property type="term" value="F:DNA-binding transcription factor activity"/>
    <property type="evidence" value="ECO:0007669"/>
    <property type="project" value="InterPro"/>
</dbReference>
<evidence type="ECO:0000256" key="3">
    <source>
        <dbReference type="ARBA" id="ARBA00023163"/>
    </source>
</evidence>
<name>A0A431USK4_9BACI</name>
<dbReference type="Proteomes" id="UP000276349">
    <property type="component" value="Unassembled WGS sequence"/>
</dbReference>
<keyword evidence="3" id="KW-0804">Transcription</keyword>
<evidence type="ECO:0000256" key="1">
    <source>
        <dbReference type="ARBA" id="ARBA00023015"/>
    </source>
</evidence>
<dbReference type="InterPro" id="IPR011711">
    <property type="entry name" value="GntR_C"/>
</dbReference>
<evidence type="ECO:0000313" key="6">
    <source>
        <dbReference type="Proteomes" id="UP000276349"/>
    </source>
</evidence>
<sequence>MEYFNYPLDNALSRKIAEKIMEQILKAELKPGDKIVESVYAEMFNTSRSPVREAIYLLATEGLIERIPRKGAFIKGYTLSEIQDLLDVRNNLELLAAKRIFEPHKKKKLLDEMKSILKKMEKSTNQFEYTHLNYAFHLTLIKFSESKVLEGVYSKICFPLLRIQGIHFSINETIDKSKGEHRKIYELLKENEMDELISLLRKHTEDVIFNVRRNLL</sequence>